<comment type="pathway">
    <text evidence="1 8">Cofactor biosynthesis; tetrahydrofolate biosynthesis; 5,6,7,8-tetrahydrofolate from 7,8-dihydrofolate: step 1/1.</text>
</comment>
<evidence type="ECO:0000256" key="2">
    <source>
        <dbReference type="ARBA" id="ARBA00009539"/>
    </source>
</evidence>
<dbReference type="InterPro" id="IPR024072">
    <property type="entry name" value="DHFR-like_dom_sf"/>
</dbReference>
<dbReference type="PIRSF" id="PIRSF000194">
    <property type="entry name" value="DHFR"/>
    <property type="match status" value="1"/>
</dbReference>
<dbReference type="Gene3D" id="3.40.430.10">
    <property type="entry name" value="Dihydrofolate Reductase, subunit A"/>
    <property type="match status" value="1"/>
</dbReference>
<sequence length="166" mass="18451">MRISLIVAASQDWVIGREGDMPWRLSHDLKRFKSLTMGHPMIMGRKTYESIGRLLPGRTTIIVTRDPNYAVEGAVIAHNVADAIAACHAADEAFVVGGAEIYQALLPKVTRLYLTKVQALIPDGDTHFPVLNFAEWELESSEEIPADEKNQYATSFEVWDRLPTAG</sequence>
<dbReference type="GO" id="GO:0046654">
    <property type="term" value="P:tetrahydrofolate biosynthetic process"/>
    <property type="evidence" value="ECO:0007669"/>
    <property type="project" value="UniProtKB-UniPathway"/>
</dbReference>
<dbReference type="GO" id="GO:0005829">
    <property type="term" value="C:cytosol"/>
    <property type="evidence" value="ECO:0007669"/>
    <property type="project" value="TreeGrafter"/>
</dbReference>
<comment type="similarity">
    <text evidence="2 8 9">Belongs to the dihydrofolate reductase family.</text>
</comment>
<dbReference type="PANTHER" id="PTHR48069:SF3">
    <property type="entry name" value="DIHYDROFOLATE REDUCTASE"/>
    <property type="match status" value="1"/>
</dbReference>
<evidence type="ECO:0000256" key="4">
    <source>
        <dbReference type="ARBA" id="ARBA00022563"/>
    </source>
</evidence>
<evidence type="ECO:0000256" key="9">
    <source>
        <dbReference type="RuleBase" id="RU004474"/>
    </source>
</evidence>
<protein>
    <recommendedName>
        <fullName evidence="3 8">Dihydrofolate reductase</fullName>
        <ecNumber evidence="3 8">1.5.1.3</ecNumber>
    </recommendedName>
</protein>
<dbReference type="Pfam" id="PF00186">
    <property type="entry name" value="DHFR_1"/>
    <property type="match status" value="1"/>
</dbReference>
<dbReference type="PROSITE" id="PS51330">
    <property type="entry name" value="DHFR_2"/>
    <property type="match status" value="1"/>
</dbReference>
<evidence type="ECO:0000256" key="8">
    <source>
        <dbReference type="PIRNR" id="PIRNR000194"/>
    </source>
</evidence>
<comment type="catalytic activity">
    <reaction evidence="8">
        <text>(6S)-5,6,7,8-tetrahydrofolate + NADP(+) = 7,8-dihydrofolate + NADPH + H(+)</text>
        <dbReference type="Rhea" id="RHEA:15009"/>
        <dbReference type="ChEBI" id="CHEBI:15378"/>
        <dbReference type="ChEBI" id="CHEBI:57451"/>
        <dbReference type="ChEBI" id="CHEBI:57453"/>
        <dbReference type="ChEBI" id="CHEBI:57783"/>
        <dbReference type="ChEBI" id="CHEBI:58349"/>
        <dbReference type="EC" id="1.5.1.3"/>
    </reaction>
</comment>
<keyword evidence="4 8" id="KW-0554">One-carbon metabolism</keyword>
<feature type="domain" description="DHFR" evidence="10">
    <location>
        <begin position="2"/>
        <end position="161"/>
    </location>
</feature>
<comment type="caution">
    <text evidence="11">The sequence shown here is derived from an EMBL/GenBank/DDBJ whole genome shotgun (WGS) entry which is preliminary data.</text>
</comment>
<evidence type="ECO:0000256" key="7">
    <source>
        <dbReference type="ARBA" id="ARBA00025067"/>
    </source>
</evidence>
<dbReference type="UniPathway" id="UPA00077">
    <property type="reaction ID" value="UER00158"/>
</dbReference>
<keyword evidence="5 8" id="KW-0521">NADP</keyword>
<dbReference type="PRINTS" id="PR00070">
    <property type="entry name" value="DHFR"/>
</dbReference>
<reference evidence="11 12" key="1">
    <citation type="submission" date="2018-07" db="EMBL/GenBank/DDBJ databases">
        <title>Comparative genomes isolates from brazilian mangrove.</title>
        <authorList>
            <person name="De Araujo J.E."/>
            <person name="Taketani R.G."/>
            <person name="Silva M.C.P."/>
            <person name="Lourenco M.V."/>
            <person name="Oliveira V.M."/>
            <person name="Andreote F.D."/>
        </authorList>
    </citation>
    <scope>NUCLEOTIDE SEQUENCE [LARGE SCALE GENOMIC DNA]</scope>
    <source>
        <strain evidence="11 12">HEX PRIS-MGV</strain>
    </source>
</reference>
<dbReference type="PROSITE" id="PS00075">
    <property type="entry name" value="DHFR_1"/>
    <property type="match status" value="1"/>
</dbReference>
<dbReference type="InterPro" id="IPR017925">
    <property type="entry name" value="DHFR_CS"/>
</dbReference>
<keyword evidence="6 8" id="KW-0560">Oxidoreductase</keyword>
<dbReference type="RefSeq" id="WP_114373871.1">
    <property type="nucleotide sequence ID" value="NZ_QPEX01000046.1"/>
</dbReference>
<evidence type="ECO:0000313" key="12">
    <source>
        <dbReference type="Proteomes" id="UP000253562"/>
    </source>
</evidence>
<dbReference type="GO" id="GO:0004146">
    <property type="term" value="F:dihydrofolate reductase activity"/>
    <property type="evidence" value="ECO:0007669"/>
    <property type="project" value="UniProtKB-EC"/>
</dbReference>
<dbReference type="GO" id="GO:0070401">
    <property type="term" value="F:NADP+ binding"/>
    <property type="evidence" value="ECO:0007669"/>
    <property type="project" value="UniProtKB-ARBA"/>
</dbReference>
<accession>A0A368KJN3</accession>
<gene>
    <name evidence="11" type="ORF">DTL42_25810</name>
</gene>
<dbReference type="CDD" id="cd00209">
    <property type="entry name" value="DHFR"/>
    <property type="match status" value="1"/>
</dbReference>
<evidence type="ECO:0000256" key="1">
    <source>
        <dbReference type="ARBA" id="ARBA00004903"/>
    </source>
</evidence>
<dbReference type="SUPFAM" id="SSF53597">
    <property type="entry name" value="Dihydrofolate reductase-like"/>
    <property type="match status" value="1"/>
</dbReference>
<dbReference type="GO" id="GO:0046452">
    <property type="term" value="P:dihydrofolate metabolic process"/>
    <property type="evidence" value="ECO:0007669"/>
    <property type="project" value="TreeGrafter"/>
</dbReference>
<evidence type="ECO:0000259" key="10">
    <source>
        <dbReference type="PROSITE" id="PS51330"/>
    </source>
</evidence>
<dbReference type="EC" id="1.5.1.3" evidence="3 8"/>
<comment type="function">
    <text evidence="7 8">Key enzyme in folate metabolism. Catalyzes an essential reaction for de novo glycine and purine synthesis, and for DNA precursor synthesis.</text>
</comment>
<dbReference type="EMBL" id="QPEX01000046">
    <property type="protein sequence ID" value="RCS40781.1"/>
    <property type="molecule type" value="Genomic_DNA"/>
</dbReference>
<evidence type="ECO:0000256" key="6">
    <source>
        <dbReference type="ARBA" id="ARBA00023002"/>
    </source>
</evidence>
<dbReference type="InterPro" id="IPR012259">
    <property type="entry name" value="DHFR"/>
</dbReference>
<dbReference type="GO" id="GO:0046655">
    <property type="term" value="P:folic acid metabolic process"/>
    <property type="evidence" value="ECO:0007669"/>
    <property type="project" value="TreeGrafter"/>
</dbReference>
<evidence type="ECO:0000256" key="3">
    <source>
        <dbReference type="ARBA" id="ARBA00012856"/>
    </source>
</evidence>
<name>A0A368KJN3_9BACT</name>
<dbReference type="FunFam" id="3.40.430.10:FF:000001">
    <property type="entry name" value="Dihydrofolate reductase"/>
    <property type="match status" value="1"/>
</dbReference>
<dbReference type="OrthoDB" id="9804315at2"/>
<dbReference type="InterPro" id="IPR001796">
    <property type="entry name" value="DHFR_dom"/>
</dbReference>
<dbReference type="AlphaFoldDB" id="A0A368KJN3"/>
<dbReference type="Proteomes" id="UP000253562">
    <property type="component" value="Unassembled WGS sequence"/>
</dbReference>
<dbReference type="GO" id="GO:0006730">
    <property type="term" value="P:one-carbon metabolic process"/>
    <property type="evidence" value="ECO:0007669"/>
    <property type="project" value="UniProtKB-KW"/>
</dbReference>
<evidence type="ECO:0000313" key="11">
    <source>
        <dbReference type="EMBL" id="RCS40781.1"/>
    </source>
</evidence>
<dbReference type="PANTHER" id="PTHR48069">
    <property type="entry name" value="DIHYDROFOLATE REDUCTASE"/>
    <property type="match status" value="1"/>
</dbReference>
<proteinExistence type="inferred from homology"/>
<evidence type="ECO:0000256" key="5">
    <source>
        <dbReference type="ARBA" id="ARBA00022857"/>
    </source>
</evidence>
<organism evidence="11 12">
    <name type="scientific">Bremerella cremea</name>
    <dbReference type="NCBI Taxonomy" id="1031537"/>
    <lineage>
        <taxon>Bacteria</taxon>
        <taxon>Pseudomonadati</taxon>
        <taxon>Planctomycetota</taxon>
        <taxon>Planctomycetia</taxon>
        <taxon>Pirellulales</taxon>
        <taxon>Pirellulaceae</taxon>
        <taxon>Bremerella</taxon>
    </lineage>
</organism>